<evidence type="ECO:0000313" key="2">
    <source>
        <dbReference type="Proteomes" id="UP000054248"/>
    </source>
</evidence>
<dbReference type="HOGENOM" id="CLU_1856748_0_0_1"/>
<dbReference type="OrthoDB" id="3154534at2759"/>
<name>A0A0C3Q6E2_9AGAM</name>
<evidence type="ECO:0000313" key="1">
    <source>
        <dbReference type="EMBL" id="KIO24920.1"/>
    </source>
</evidence>
<accession>A0A0C3Q6E2</accession>
<reference evidence="2" key="2">
    <citation type="submission" date="2015-01" db="EMBL/GenBank/DDBJ databases">
        <title>Evolutionary Origins and Diversification of the Mycorrhizal Mutualists.</title>
        <authorList>
            <consortium name="DOE Joint Genome Institute"/>
            <consortium name="Mycorrhizal Genomics Consortium"/>
            <person name="Kohler A."/>
            <person name="Kuo A."/>
            <person name="Nagy L.G."/>
            <person name="Floudas D."/>
            <person name="Copeland A."/>
            <person name="Barry K.W."/>
            <person name="Cichocki N."/>
            <person name="Veneault-Fourrey C."/>
            <person name="LaButti K."/>
            <person name="Lindquist E.A."/>
            <person name="Lipzen A."/>
            <person name="Lundell T."/>
            <person name="Morin E."/>
            <person name="Murat C."/>
            <person name="Riley R."/>
            <person name="Ohm R."/>
            <person name="Sun H."/>
            <person name="Tunlid A."/>
            <person name="Henrissat B."/>
            <person name="Grigoriev I.V."/>
            <person name="Hibbett D.S."/>
            <person name="Martin F."/>
        </authorList>
    </citation>
    <scope>NUCLEOTIDE SEQUENCE [LARGE SCALE GENOMIC DNA]</scope>
    <source>
        <strain evidence="2">MUT 4182</strain>
    </source>
</reference>
<reference evidence="1 2" key="1">
    <citation type="submission" date="2014-04" db="EMBL/GenBank/DDBJ databases">
        <authorList>
            <consortium name="DOE Joint Genome Institute"/>
            <person name="Kuo A."/>
            <person name="Girlanda M."/>
            <person name="Perotto S."/>
            <person name="Kohler A."/>
            <person name="Nagy L.G."/>
            <person name="Floudas D."/>
            <person name="Copeland A."/>
            <person name="Barry K.W."/>
            <person name="Cichocki N."/>
            <person name="Veneault-Fourrey C."/>
            <person name="LaButti K."/>
            <person name="Lindquist E.A."/>
            <person name="Lipzen A."/>
            <person name="Lundell T."/>
            <person name="Morin E."/>
            <person name="Murat C."/>
            <person name="Sun H."/>
            <person name="Tunlid A."/>
            <person name="Henrissat B."/>
            <person name="Grigoriev I.V."/>
            <person name="Hibbett D.S."/>
            <person name="Martin F."/>
            <person name="Nordberg H.P."/>
            <person name="Cantor M.N."/>
            <person name="Hua S.X."/>
        </authorList>
    </citation>
    <scope>NUCLEOTIDE SEQUENCE [LARGE SCALE GENOMIC DNA]</scope>
    <source>
        <strain evidence="1 2">MUT 4182</strain>
    </source>
</reference>
<organism evidence="1 2">
    <name type="scientific">Tulasnella calospora MUT 4182</name>
    <dbReference type="NCBI Taxonomy" id="1051891"/>
    <lineage>
        <taxon>Eukaryota</taxon>
        <taxon>Fungi</taxon>
        <taxon>Dikarya</taxon>
        <taxon>Basidiomycota</taxon>
        <taxon>Agaricomycotina</taxon>
        <taxon>Agaricomycetes</taxon>
        <taxon>Cantharellales</taxon>
        <taxon>Tulasnellaceae</taxon>
        <taxon>Tulasnella</taxon>
    </lineage>
</organism>
<keyword evidence="2" id="KW-1185">Reference proteome</keyword>
<dbReference type="Proteomes" id="UP000054248">
    <property type="component" value="Unassembled WGS sequence"/>
</dbReference>
<gene>
    <name evidence="1" type="ORF">M407DRAFT_25672</name>
</gene>
<dbReference type="AlphaFoldDB" id="A0A0C3Q6E2"/>
<proteinExistence type="predicted"/>
<protein>
    <submittedName>
        <fullName evidence="1">Uncharacterized protein</fullName>
    </submittedName>
</protein>
<dbReference type="EMBL" id="KN823051">
    <property type="protein sequence ID" value="KIO24920.1"/>
    <property type="molecule type" value="Genomic_DNA"/>
</dbReference>
<sequence>MVQAWPYLSHLAVTHAYYQPITGTPLIKLADLIHVTNTRPSLRSLGISFDARRDGQEDVFALVTTPTQSIPVSRCPLELLDVGVSIKDFDEDAETRLGQLFTSWWPTLRELKKARKSRQTWYSVIEFVRSAAGVPSSP</sequence>